<evidence type="ECO:0000256" key="4">
    <source>
        <dbReference type="RuleBase" id="RU003939"/>
    </source>
</evidence>
<dbReference type="AlphaFoldDB" id="A0A494RKY2"/>
<dbReference type="Gene3D" id="4.10.520.10">
    <property type="entry name" value="IHF-like DNA-binding proteins"/>
    <property type="match status" value="1"/>
</dbReference>
<reference evidence="6 7" key="1">
    <citation type="submission" date="2018-10" db="EMBL/GenBank/DDBJ databases">
        <title>Complete genome sequence of Brevundimonas naejangsanensis BRV3.</title>
        <authorList>
            <person name="Berrios L."/>
            <person name="Ely B."/>
        </authorList>
    </citation>
    <scope>NUCLEOTIDE SEQUENCE [LARGE SCALE GENOMIC DNA]</scope>
    <source>
        <strain evidence="6 7">BRV3</strain>
    </source>
</reference>
<keyword evidence="7" id="KW-1185">Reference proteome</keyword>
<dbReference type="SUPFAM" id="SSF47729">
    <property type="entry name" value="IHF-like DNA-binding proteins"/>
    <property type="match status" value="1"/>
</dbReference>
<dbReference type="GO" id="GO:0030261">
    <property type="term" value="P:chromosome condensation"/>
    <property type="evidence" value="ECO:0007669"/>
    <property type="project" value="UniProtKB-KW"/>
</dbReference>
<evidence type="ECO:0000256" key="5">
    <source>
        <dbReference type="SAM" id="MobiDB-lite"/>
    </source>
</evidence>
<dbReference type="Proteomes" id="UP000276984">
    <property type="component" value="Chromosome"/>
</dbReference>
<dbReference type="GO" id="GO:0005829">
    <property type="term" value="C:cytosol"/>
    <property type="evidence" value="ECO:0007669"/>
    <property type="project" value="TreeGrafter"/>
</dbReference>
<evidence type="ECO:0000313" key="7">
    <source>
        <dbReference type="Proteomes" id="UP000276984"/>
    </source>
</evidence>
<dbReference type="GO" id="GO:0030527">
    <property type="term" value="F:structural constituent of chromatin"/>
    <property type="evidence" value="ECO:0007669"/>
    <property type="project" value="InterPro"/>
</dbReference>
<dbReference type="InterPro" id="IPR000119">
    <property type="entry name" value="Hist_DNA-bd"/>
</dbReference>
<keyword evidence="3 6" id="KW-0238">DNA-binding</keyword>
<organism evidence="6 7">
    <name type="scientific">Brevundimonas naejangsanensis</name>
    <dbReference type="NCBI Taxonomy" id="588932"/>
    <lineage>
        <taxon>Bacteria</taxon>
        <taxon>Pseudomonadati</taxon>
        <taxon>Pseudomonadota</taxon>
        <taxon>Alphaproteobacteria</taxon>
        <taxon>Caulobacterales</taxon>
        <taxon>Caulobacteraceae</taxon>
        <taxon>Brevundimonas</taxon>
    </lineage>
</organism>
<dbReference type="OrthoDB" id="9804203at2"/>
<accession>A0A494RKY2</accession>
<dbReference type="RefSeq" id="WP_121483242.1">
    <property type="nucleotide sequence ID" value="NZ_CP032707.1"/>
</dbReference>
<evidence type="ECO:0000313" key="6">
    <source>
        <dbReference type="EMBL" id="AYG96129.1"/>
    </source>
</evidence>
<keyword evidence="2" id="KW-0226">DNA condensation</keyword>
<dbReference type="InterPro" id="IPR010992">
    <property type="entry name" value="IHF-like_DNA-bd_dom_sf"/>
</dbReference>
<evidence type="ECO:0000256" key="1">
    <source>
        <dbReference type="ARBA" id="ARBA00010529"/>
    </source>
</evidence>
<gene>
    <name evidence="6" type="ORF">D8I30_13830</name>
</gene>
<name>A0A494RKY2_9CAUL</name>
<dbReference type="PANTHER" id="PTHR33175:SF3">
    <property type="entry name" value="DNA-BINDING PROTEIN HU-BETA"/>
    <property type="match status" value="1"/>
</dbReference>
<feature type="region of interest" description="Disordered" evidence="5">
    <location>
        <begin position="61"/>
        <end position="91"/>
    </location>
</feature>
<evidence type="ECO:0000256" key="2">
    <source>
        <dbReference type="ARBA" id="ARBA00023067"/>
    </source>
</evidence>
<dbReference type="PANTHER" id="PTHR33175">
    <property type="entry name" value="DNA-BINDING PROTEIN HU"/>
    <property type="match status" value="1"/>
</dbReference>
<dbReference type="Pfam" id="PF00216">
    <property type="entry name" value="Bac_DNA_binding"/>
    <property type="match status" value="1"/>
</dbReference>
<dbReference type="SMART" id="SM00411">
    <property type="entry name" value="BHL"/>
    <property type="match status" value="1"/>
</dbReference>
<dbReference type="EMBL" id="CP032707">
    <property type="protein sequence ID" value="AYG96129.1"/>
    <property type="molecule type" value="Genomic_DNA"/>
</dbReference>
<dbReference type="PRINTS" id="PR01727">
    <property type="entry name" value="DNABINDINGHU"/>
</dbReference>
<proteinExistence type="inferred from homology"/>
<dbReference type="CDD" id="cd13831">
    <property type="entry name" value="HU"/>
    <property type="match status" value="1"/>
</dbReference>
<dbReference type="GO" id="GO:0003677">
    <property type="term" value="F:DNA binding"/>
    <property type="evidence" value="ECO:0007669"/>
    <property type="project" value="UniProtKB-KW"/>
</dbReference>
<evidence type="ECO:0000256" key="3">
    <source>
        <dbReference type="ARBA" id="ARBA00023125"/>
    </source>
</evidence>
<protein>
    <submittedName>
        <fullName evidence="6">HU family DNA-binding protein</fullName>
    </submittedName>
</protein>
<sequence length="91" mass="9584">MTKTELIGRMAEAAGISRDQAKLALEAFTDQVTGSLAQGRDVRLVGFGSFIAVDRKAGVARNPQTGEPIARPASRTARFRPGEGLKSALNG</sequence>
<comment type="similarity">
    <text evidence="1 4">Belongs to the bacterial histone-like protein family.</text>
</comment>